<organism evidence="1 2">
    <name type="scientific">Serendipita vermifera MAFF 305830</name>
    <dbReference type="NCBI Taxonomy" id="933852"/>
    <lineage>
        <taxon>Eukaryota</taxon>
        <taxon>Fungi</taxon>
        <taxon>Dikarya</taxon>
        <taxon>Basidiomycota</taxon>
        <taxon>Agaricomycotina</taxon>
        <taxon>Agaricomycetes</taxon>
        <taxon>Sebacinales</taxon>
        <taxon>Serendipitaceae</taxon>
        <taxon>Serendipita</taxon>
    </lineage>
</organism>
<dbReference type="AlphaFoldDB" id="A0A0C3A9Q3"/>
<name>A0A0C3A9Q3_SERVB</name>
<evidence type="ECO:0000313" key="1">
    <source>
        <dbReference type="EMBL" id="KIM21380.1"/>
    </source>
</evidence>
<reference evidence="2" key="2">
    <citation type="submission" date="2015-01" db="EMBL/GenBank/DDBJ databases">
        <title>Evolutionary Origins and Diversification of the Mycorrhizal Mutualists.</title>
        <authorList>
            <consortium name="DOE Joint Genome Institute"/>
            <consortium name="Mycorrhizal Genomics Consortium"/>
            <person name="Kohler A."/>
            <person name="Kuo A."/>
            <person name="Nagy L.G."/>
            <person name="Floudas D."/>
            <person name="Copeland A."/>
            <person name="Barry K.W."/>
            <person name="Cichocki N."/>
            <person name="Veneault-Fourrey C."/>
            <person name="LaButti K."/>
            <person name="Lindquist E.A."/>
            <person name="Lipzen A."/>
            <person name="Lundell T."/>
            <person name="Morin E."/>
            <person name="Murat C."/>
            <person name="Riley R."/>
            <person name="Ohm R."/>
            <person name="Sun H."/>
            <person name="Tunlid A."/>
            <person name="Henrissat B."/>
            <person name="Grigoriev I.V."/>
            <person name="Hibbett D.S."/>
            <person name="Martin F."/>
        </authorList>
    </citation>
    <scope>NUCLEOTIDE SEQUENCE [LARGE SCALE GENOMIC DNA]</scope>
    <source>
        <strain evidence="2">MAFF 305830</strain>
    </source>
</reference>
<dbReference type="HOGENOM" id="CLU_2869027_0_0_1"/>
<reference evidence="1 2" key="1">
    <citation type="submission" date="2014-04" db="EMBL/GenBank/DDBJ databases">
        <authorList>
            <consortium name="DOE Joint Genome Institute"/>
            <person name="Kuo A."/>
            <person name="Zuccaro A."/>
            <person name="Kohler A."/>
            <person name="Nagy L.G."/>
            <person name="Floudas D."/>
            <person name="Copeland A."/>
            <person name="Barry K.W."/>
            <person name="Cichocki N."/>
            <person name="Veneault-Fourrey C."/>
            <person name="LaButti K."/>
            <person name="Lindquist E.A."/>
            <person name="Lipzen A."/>
            <person name="Lundell T."/>
            <person name="Morin E."/>
            <person name="Murat C."/>
            <person name="Sun H."/>
            <person name="Tunlid A."/>
            <person name="Henrissat B."/>
            <person name="Grigoriev I.V."/>
            <person name="Hibbett D.S."/>
            <person name="Martin F."/>
            <person name="Nordberg H.P."/>
            <person name="Cantor M.N."/>
            <person name="Hua S.X."/>
        </authorList>
    </citation>
    <scope>NUCLEOTIDE SEQUENCE [LARGE SCALE GENOMIC DNA]</scope>
    <source>
        <strain evidence="1 2">MAFF 305830</strain>
    </source>
</reference>
<dbReference type="Proteomes" id="UP000054097">
    <property type="component" value="Unassembled WGS sequence"/>
</dbReference>
<gene>
    <name evidence="1" type="ORF">M408DRAFT_333514</name>
</gene>
<accession>A0A0C3A9Q3</accession>
<protein>
    <submittedName>
        <fullName evidence="1">Uncharacterized protein</fullName>
    </submittedName>
</protein>
<proteinExistence type="predicted"/>
<evidence type="ECO:0000313" key="2">
    <source>
        <dbReference type="Proteomes" id="UP000054097"/>
    </source>
</evidence>
<sequence length="64" mass="7129">MVRLAAGLVLHVGRSRERVTTPAQRFNLLRARMCLSAYIHVLSSVFPVSCNSRHVLCNGNSFES</sequence>
<keyword evidence="2" id="KW-1185">Reference proteome</keyword>
<dbReference type="EMBL" id="KN824385">
    <property type="protein sequence ID" value="KIM21380.1"/>
    <property type="molecule type" value="Genomic_DNA"/>
</dbReference>